<feature type="transmembrane region" description="Helical" evidence="12">
    <location>
        <begin position="350"/>
        <end position="372"/>
    </location>
</feature>
<dbReference type="EC" id="2.4.1.-" evidence="12"/>
<comment type="pathway">
    <text evidence="2">Glycolipid biosynthesis; glycosylphosphatidylinositol-anchor biosynthesis.</text>
</comment>
<evidence type="ECO:0000256" key="6">
    <source>
        <dbReference type="ARBA" id="ARBA00022679"/>
    </source>
</evidence>
<dbReference type="PANTHER" id="PTHR22760:SF4">
    <property type="entry name" value="GPI MANNOSYLTRANSFERASE 3"/>
    <property type="match status" value="1"/>
</dbReference>
<comment type="function">
    <text evidence="11">Mannosyltransferase involved in glycosylphosphatidylinositol-anchor biosynthesis. Transfers the third mannose to Man2-GlcN-acyl-PI during GPI precursor assembly.</text>
</comment>
<dbReference type="GO" id="GO:0006506">
    <property type="term" value="P:GPI anchor biosynthetic process"/>
    <property type="evidence" value="ECO:0007669"/>
    <property type="project" value="UniProtKB-UniPathway"/>
</dbReference>
<dbReference type="UniPathway" id="UPA00196"/>
<feature type="transmembrane region" description="Helical" evidence="12">
    <location>
        <begin position="267"/>
        <end position="284"/>
    </location>
</feature>
<keyword evidence="9 12" id="KW-1133">Transmembrane helix</keyword>
<name>A0A8K0T470_9PEZI</name>
<keyword evidence="5 12" id="KW-0328">Glycosyltransferase</keyword>
<dbReference type="GO" id="GO:0005789">
    <property type="term" value="C:endoplasmic reticulum membrane"/>
    <property type="evidence" value="ECO:0007669"/>
    <property type="project" value="UniProtKB-SubCell"/>
</dbReference>
<evidence type="ECO:0000256" key="5">
    <source>
        <dbReference type="ARBA" id="ARBA00022676"/>
    </source>
</evidence>
<reference evidence="14" key="1">
    <citation type="journal article" date="2021" name="Nat. Commun.">
        <title>Genetic determinants of endophytism in the Arabidopsis root mycobiome.</title>
        <authorList>
            <person name="Mesny F."/>
            <person name="Miyauchi S."/>
            <person name="Thiergart T."/>
            <person name="Pickel B."/>
            <person name="Atanasova L."/>
            <person name="Karlsson M."/>
            <person name="Huettel B."/>
            <person name="Barry K.W."/>
            <person name="Haridas S."/>
            <person name="Chen C."/>
            <person name="Bauer D."/>
            <person name="Andreopoulos W."/>
            <person name="Pangilinan J."/>
            <person name="LaButti K."/>
            <person name="Riley R."/>
            <person name="Lipzen A."/>
            <person name="Clum A."/>
            <person name="Drula E."/>
            <person name="Henrissat B."/>
            <person name="Kohler A."/>
            <person name="Grigoriev I.V."/>
            <person name="Martin F.M."/>
            <person name="Hacquard S."/>
        </authorList>
    </citation>
    <scope>NUCLEOTIDE SEQUENCE</scope>
    <source>
        <strain evidence="14">MPI-CAGE-AT-0016</strain>
    </source>
</reference>
<evidence type="ECO:0000256" key="1">
    <source>
        <dbReference type="ARBA" id="ARBA00004477"/>
    </source>
</evidence>
<evidence type="ECO:0000256" key="9">
    <source>
        <dbReference type="ARBA" id="ARBA00022989"/>
    </source>
</evidence>
<comment type="subcellular location">
    <subcellularLocation>
        <location evidence="1 12">Endoplasmic reticulum membrane</location>
        <topology evidence="1 12">Multi-pass membrane protein</topology>
    </subcellularLocation>
</comment>
<evidence type="ECO:0000256" key="12">
    <source>
        <dbReference type="RuleBase" id="RU363075"/>
    </source>
</evidence>
<dbReference type="Proteomes" id="UP000813385">
    <property type="component" value="Unassembled WGS sequence"/>
</dbReference>
<keyword evidence="15" id="KW-1185">Reference proteome</keyword>
<evidence type="ECO:0000256" key="3">
    <source>
        <dbReference type="ARBA" id="ARBA00006065"/>
    </source>
</evidence>
<dbReference type="OrthoDB" id="416834at2759"/>
<evidence type="ECO:0000256" key="2">
    <source>
        <dbReference type="ARBA" id="ARBA00004687"/>
    </source>
</evidence>
<sequence>MASIGSPTAPAGGPDPQLLKAGRNESKAGTRTAITTTTTMPMPTPMMSKEATPTTVFRLLLALRAFNAYWLCTFFQPDEYFQSLEPAWRMAFGDHAGAWVTWEWTHQLRSSLHPALFAAAYRVADMAARLLPSSLRPTLLLAAPKVVQTVFAAAGDWYTWQLAVKIYGRDSVSSWFALSMSVCSAFHWFVATRTFSNSLEMTLTVMALYYWPWDLFAVATPAAPVKENPRAPPSARAFVLSTSAGLRDLRLSLLLAAVAVTLRPTNLLIWLSVLLSILVAKLSIPGLPITLSTGLILIREITLCGSAVLAASVVSDRLYFGEWTFPPYKFLYFNISQALAVFYGRSPWHYYLSQGLPLLSIAYLPFVLRALFRPPVTESLASNITLTTLAGIARNMITALSLISHKEVRFIYPLLPLLHVLAAPYAASFFTTTAAPTFQEPQPKPKLRNKGYLQAALALNLLLAGFLSIFHQPAPLTVLTHLRREFERIHPDAAAALPPFPNSSLSTDNELFALFLTPCHSTPWRSHLIHPHLTARALTCEPPLHTAPNTVERETYRDEADRFYDAPLDFLANELWPTAGNPTPGAPPKLTDERIPRFIVGFEGIEPWLRDFFLDHPRASKLGLRPVRVWEGWNGLFNEDSRRAGKLVVWNTGLYLYTSPPSKGEVIACLAE</sequence>
<keyword evidence="6" id="KW-0808">Transferase</keyword>
<dbReference type="EMBL" id="JAGPXD010000006">
    <property type="protein sequence ID" value="KAH7349975.1"/>
    <property type="molecule type" value="Genomic_DNA"/>
</dbReference>
<evidence type="ECO:0000256" key="4">
    <source>
        <dbReference type="ARBA" id="ARBA00022502"/>
    </source>
</evidence>
<evidence type="ECO:0000313" key="15">
    <source>
        <dbReference type="Proteomes" id="UP000813385"/>
    </source>
</evidence>
<keyword evidence="10 12" id="KW-0472">Membrane</keyword>
<keyword evidence="8 12" id="KW-0256">Endoplasmic reticulum</keyword>
<comment type="similarity">
    <text evidence="3">Belongs to the glycosyltransferase 22 family. PIGB subfamily.</text>
</comment>
<feature type="transmembrane region" description="Helical" evidence="12">
    <location>
        <begin position="410"/>
        <end position="430"/>
    </location>
</feature>
<protein>
    <recommendedName>
        <fullName evidence="12">Mannosyltransferase</fullName>
        <ecNumber evidence="12">2.4.1.-</ecNumber>
    </recommendedName>
</protein>
<dbReference type="PANTHER" id="PTHR22760">
    <property type="entry name" value="GLYCOSYLTRANSFERASE"/>
    <property type="match status" value="1"/>
</dbReference>
<dbReference type="Pfam" id="PF03901">
    <property type="entry name" value="Glyco_transf_22"/>
    <property type="match status" value="1"/>
</dbReference>
<feature type="transmembrane region" description="Helical" evidence="12">
    <location>
        <begin position="384"/>
        <end position="404"/>
    </location>
</feature>
<dbReference type="GO" id="GO:0000026">
    <property type="term" value="F:alpha-1,2-mannosyltransferase activity"/>
    <property type="evidence" value="ECO:0007669"/>
    <property type="project" value="TreeGrafter"/>
</dbReference>
<keyword evidence="4" id="KW-0337">GPI-anchor biosynthesis</keyword>
<evidence type="ECO:0000256" key="8">
    <source>
        <dbReference type="ARBA" id="ARBA00022824"/>
    </source>
</evidence>
<comment type="caution">
    <text evidence="14">The sequence shown here is derived from an EMBL/GenBank/DDBJ whole genome shotgun (WGS) entry which is preliminary data.</text>
</comment>
<evidence type="ECO:0000256" key="11">
    <source>
        <dbReference type="ARBA" id="ARBA00024708"/>
    </source>
</evidence>
<feature type="transmembrane region" description="Helical" evidence="12">
    <location>
        <begin position="451"/>
        <end position="470"/>
    </location>
</feature>
<evidence type="ECO:0000256" key="13">
    <source>
        <dbReference type="SAM" id="MobiDB-lite"/>
    </source>
</evidence>
<keyword evidence="7 12" id="KW-0812">Transmembrane</keyword>
<gene>
    <name evidence="14" type="ORF">B0T11DRAFT_136495</name>
</gene>
<feature type="transmembrane region" description="Helical" evidence="12">
    <location>
        <begin position="172"/>
        <end position="191"/>
    </location>
</feature>
<evidence type="ECO:0000256" key="10">
    <source>
        <dbReference type="ARBA" id="ARBA00023136"/>
    </source>
</evidence>
<organism evidence="14 15">
    <name type="scientific">Plectosphaerella cucumerina</name>
    <dbReference type="NCBI Taxonomy" id="40658"/>
    <lineage>
        <taxon>Eukaryota</taxon>
        <taxon>Fungi</taxon>
        <taxon>Dikarya</taxon>
        <taxon>Ascomycota</taxon>
        <taxon>Pezizomycotina</taxon>
        <taxon>Sordariomycetes</taxon>
        <taxon>Hypocreomycetidae</taxon>
        <taxon>Glomerellales</taxon>
        <taxon>Plectosphaerellaceae</taxon>
        <taxon>Plectosphaerella</taxon>
    </lineage>
</organism>
<proteinExistence type="inferred from homology"/>
<dbReference type="AlphaFoldDB" id="A0A8K0T470"/>
<evidence type="ECO:0000256" key="7">
    <source>
        <dbReference type="ARBA" id="ARBA00022692"/>
    </source>
</evidence>
<feature type="region of interest" description="Disordered" evidence="13">
    <location>
        <begin position="1"/>
        <end position="32"/>
    </location>
</feature>
<evidence type="ECO:0000313" key="14">
    <source>
        <dbReference type="EMBL" id="KAH7349975.1"/>
    </source>
</evidence>
<dbReference type="InterPro" id="IPR005599">
    <property type="entry name" value="GPI_mannosylTrfase"/>
</dbReference>
<accession>A0A8K0T470</accession>